<feature type="transmembrane region" description="Helical" evidence="9">
    <location>
        <begin position="406"/>
        <end position="435"/>
    </location>
</feature>
<evidence type="ECO:0000256" key="8">
    <source>
        <dbReference type="PIRNR" id="PIRNR005353"/>
    </source>
</evidence>
<keyword evidence="7 8" id="KW-0472">Membrane</keyword>
<organism evidence="10 11">
    <name type="scientific">Solibaculum mannosilyticum</name>
    <dbReference type="NCBI Taxonomy" id="2780922"/>
    <lineage>
        <taxon>Bacteria</taxon>
        <taxon>Bacillati</taxon>
        <taxon>Bacillota</taxon>
        <taxon>Clostridia</taxon>
        <taxon>Eubacteriales</taxon>
        <taxon>Oscillospiraceae</taxon>
        <taxon>Solibaculum</taxon>
    </lineage>
</organism>
<dbReference type="KEGG" id="sman:C12CBH8_13910"/>
<dbReference type="InterPro" id="IPR045018">
    <property type="entry name" value="Azg-like"/>
</dbReference>
<keyword evidence="6 8" id="KW-1133">Transmembrane helix</keyword>
<gene>
    <name evidence="10" type="ORF">C12CBH8_13910</name>
</gene>
<name>A0A7I8D4P5_9FIRM</name>
<comment type="subcellular location">
    <subcellularLocation>
        <location evidence="1 8">Cell membrane</location>
        <topology evidence="1 8">Multi-pass membrane protein</topology>
    </subcellularLocation>
</comment>
<dbReference type="GO" id="GO:0005886">
    <property type="term" value="C:plasma membrane"/>
    <property type="evidence" value="ECO:0007669"/>
    <property type="project" value="UniProtKB-SubCell"/>
</dbReference>
<feature type="transmembrane region" description="Helical" evidence="9">
    <location>
        <begin position="447"/>
        <end position="465"/>
    </location>
</feature>
<evidence type="ECO:0000313" key="11">
    <source>
        <dbReference type="Proteomes" id="UP000593890"/>
    </source>
</evidence>
<dbReference type="PANTHER" id="PTHR43337">
    <property type="entry name" value="XANTHINE/URACIL PERMEASE C887.17-RELATED"/>
    <property type="match status" value="1"/>
</dbReference>
<evidence type="ECO:0000313" key="10">
    <source>
        <dbReference type="EMBL" id="BCI60752.1"/>
    </source>
</evidence>
<evidence type="ECO:0000256" key="1">
    <source>
        <dbReference type="ARBA" id="ARBA00004651"/>
    </source>
</evidence>
<keyword evidence="3 8" id="KW-0813">Transport</keyword>
<keyword evidence="5 8" id="KW-0812">Transmembrane</keyword>
<proteinExistence type="inferred from homology"/>
<evidence type="ECO:0000256" key="3">
    <source>
        <dbReference type="ARBA" id="ARBA00022448"/>
    </source>
</evidence>
<feature type="transmembrane region" description="Helical" evidence="9">
    <location>
        <begin position="149"/>
        <end position="169"/>
    </location>
</feature>
<feature type="transmembrane region" description="Helical" evidence="9">
    <location>
        <begin position="63"/>
        <end position="82"/>
    </location>
</feature>
<feature type="transmembrane region" description="Helical" evidence="9">
    <location>
        <begin position="269"/>
        <end position="296"/>
    </location>
</feature>
<protein>
    <submittedName>
        <fullName evidence="10">Permease</fullName>
    </submittedName>
</protein>
<dbReference type="GO" id="GO:0005345">
    <property type="term" value="F:purine nucleobase transmembrane transporter activity"/>
    <property type="evidence" value="ECO:0007669"/>
    <property type="project" value="TreeGrafter"/>
</dbReference>
<keyword evidence="11" id="KW-1185">Reference proteome</keyword>
<evidence type="ECO:0000256" key="6">
    <source>
        <dbReference type="ARBA" id="ARBA00022989"/>
    </source>
</evidence>
<feature type="transmembrane region" description="Helical" evidence="9">
    <location>
        <begin position="181"/>
        <end position="201"/>
    </location>
</feature>
<dbReference type="EMBL" id="AP023321">
    <property type="protein sequence ID" value="BCI60752.1"/>
    <property type="molecule type" value="Genomic_DNA"/>
</dbReference>
<dbReference type="InterPro" id="IPR026033">
    <property type="entry name" value="Azg-like_bact_archaea"/>
</dbReference>
<evidence type="ECO:0000256" key="7">
    <source>
        <dbReference type="ARBA" id="ARBA00023136"/>
    </source>
</evidence>
<accession>A0A7I8D4P5</accession>
<dbReference type="PIRSF" id="PIRSF005353">
    <property type="entry name" value="PbuG"/>
    <property type="match status" value="1"/>
</dbReference>
<dbReference type="PANTHER" id="PTHR43337:SF1">
    <property type="entry name" value="XANTHINE_URACIL PERMEASE C887.17-RELATED"/>
    <property type="match status" value="1"/>
</dbReference>
<feature type="transmembrane region" description="Helical" evidence="9">
    <location>
        <begin position="377"/>
        <end position="394"/>
    </location>
</feature>
<evidence type="ECO:0000256" key="5">
    <source>
        <dbReference type="ARBA" id="ARBA00022692"/>
    </source>
</evidence>
<dbReference type="InterPro" id="IPR006043">
    <property type="entry name" value="NCS2"/>
</dbReference>
<evidence type="ECO:0000256" key="9">
    <source>
        <dbReference type="SAM" id="Phobius"/>
    </source>
</evidence>
<evidence type="ECO:0000256" key="2">
    <source>
        <dbReference type="ARBA" id="ARBA00005697"/>
    </source>
</evidence>
<reference evidence="11" key="1">
    <citation type="submission" date="2020-07" db="EMBL/GenBank/DDBJ databases">
        <title>Complete genome sequencing of Clostridia bacterium strain 12CBH8.</title>
        <authorList>
            <person name="Sakamoto M."/>
            <person name="Murakami T."/>
            <person name="Mori H."/>
        </authorList>
    </citation>
    <scope>NUCLEOTIDE SEQUENCE [LARGE SCALE GENOMIC DNA]</scope>
    <source>
        <strain evidence="11">12CBH8</strain>
    </source>
</reference>
<feature type="transmembrane region" description="Helical" evidence="9">
    <location>
        <begin position="115"/>
        <end position="137"/>
    </location>
</feature>
<dbReference type="RefSeq" id="WP_099322210.1">
    <property type="nucleotide sequence ID" value="NZ_AP023321.1"/>
</dbReference>
<dbReference type="Proteomes" id="UP000593890">
    <property type="component" value="Chromosome"/>
</dbReference>
<feature type="transmembrane region" description="Helical" evidence="9">
    <location>
        <begin position="33"/>
        <end position="51"/>
    </location>
</feature>
<feature type="transmembrane region" description="Helical" evidence="9">
    <location>
        <begin position="89"/>
        <end position="109"/>
    </location>
</feature>
<keyword evidence="4 8" id="KW-1003">Cell membrane</keyword>
<sequence>MVSTTKAPPRTPIHPKGDFFNFKGTGSNPKTEIVAGLTTFFTMAYIIFVNPPMLASTGMDQNAVLVATCLAAAIGTLLMALLSNYPFALASGMGLNAFFAYTICGQMGYSWQSALAAVFISGIIFIIITLTGLRTAIVNAIPLPLKKAISGGIGLFIAFIGLQNAGIVGNDDSTLVTMGNLGSPTTILAVIGLVITIAFVVWKVKGGLLLSILATSVVGAIMQYGFGMQVGMPNVSEISFNLNLSLAPTFGQFINGFSTLFDASNGVGVLIFSIVSVLLSLTMVDMFDTIGTLVGAASKGNFLDKDGNLPNANKALLADAIATSAGAILGTSTVTTYVESSSGISEGGRTGLTGITTAACFVLAIFAMPLLGFVPTGATAPILIIVGVMMASSIKDIEWGDIEIAIPAFFTLLMMPMAYSIADGIAYGCISYTVIKIVRGQAKKVHPVMYIISILFLLRYVIRLIQI</sequence>
<comment type="similarity">
    <text evidence="2 8">Belongs to the nucleobase:cation symporter-2 (NCS2) (TC 2.A.40) family. Azg-like subfamily.</text>
</comment>
<dbReference type="Pfam" id="PF00860">
    <property type="entry name" value="Xan_ur_permease"/>
    <property type="match status" value="1"/>
</dbReference>
<dbReference type="AlphaFoldDB" id="A0A7I8D4P5"/>
<feature type="transmembrane region" description="Helical" evidence="9">
    <location>
        <begin position="208"/>
        <end position="226"/>
    </location>
</feature>
<evidence type="ECO:0000256" key="4">
    <source>
        <dbReference type="ARBA" id="ARBA00022475"/>
    </source>
</evidence>